<organism evidence="2 3">
    <name type="scientific">Niallia endozanthoxylica</name>
    <dbReference type="NCBI Taxonomy" id="2036016"/>
    <lineage>
        <taxon>Bacteria</taxon>
        <taxon>Bacillati</taxon>
        <taxon>Bacillota</taxon>
        <taxon>Bacilli</taxon>
        <taxon>Bacillales</taxon>
        <taxon>Bacillaceae</taxon>
        <taxon>Niallia</taxon>
    </lineage>
</organism>
<gene>
    <name evidence="2" type="ORF">F4V44_20230</name>
</gene>
<dbReference type="Proteomes" id="UP000326671">
    <property type="component" value="Unassembled WGS sequence"/>
</dbReference>
<name>A0A5J5HEG9_9BACI</name>
<dbReference type="PANTHER" id="PTHR42923:SF46">
    <property type="entry name" value="AMINE OXIDASE"/>
    <property type="match status" value="1"/>
</dbReference>
<sequence>MKKVAILGGGVAGLSAAHELIERGFDVAVYESQTIPGGKARSIPVPHSGTDGRKNLPGEHGFRCFPGFYRHIIDTMKRIPYSEEQSVYDQLVTAQEMGLARFDHELVSISTSIPKSMTGIKKNLKALFDSDWGLSEKEVVFFTERLWQVMTSCRERIMDEYERISWWDYLDGDNQSKNFHEVFASISRSLVAAKSTEASAKTFGTVLSQLLLGIITPTNDSDRVLNGPTNEVWIEPWLSYLKQKGVRYHTNVAVCGFQLKEGSITGVKIQQDGEDVLVHADFYLSTLPVEAMGPLVSSDMLRVDPTLFGLKQLAKDVDWMNGIQFFMKRDVPIVNGHLIIMDSPWAITAISQKQFWSGKNLQQYGDGQVKGIISVDISEWNKPGILLGKKAIECTREEIKEEVWAQLKKALNHEKVLLRDEDVHSWFLDPDIHFDDSGKITNREPLLINKVFAWSLRPYAFTRVPNLFLASDYVRTNTDLASMEAANEAARRAVNSILDAAGSKKRKCKIWDMYQFDLLTPWHIHDWVRYKKGLPWDGGSSFFSRAIYLLLYSGKYAWGKVQQFSWFR</sequence>
<evidence type="ECO:0000259" key="1">
    <source>
        <dbReference type="Pfam" id="PF01593"/>
    </source>
</evidence>
<dbReference type="InterPro" id="IPR050464">
    <property type="entry name" value="Zeta_carotene_desat/Oxidored"/>
</dbReference>
<evidence type="ECO:0000313" key="2">
    <source>
        <dbReference type="EMBL" id="KAA9018348.1"/>
    </source>
</evidence>
<dbReference type="InterPro" id="IPR002937">
    <property type="entry name" value="Amino_oxidase"/>
</dbReference>
<dbReference type="Pfam" id="PF01593">
    <property type="entry name" value="Amino_oxidase"/>
    <property type="match status" value="1"/>
</dbReference>
<dbReference type="Gene3D" id="3.50.50.60">
    <property type="entry name" value="FAD/NAD(P)-binding domain"/>
    <property type="match status" value="1"/>
</dbReference>
<dbReference type="InterPro" id="IPR036188">
    <property type="entry name" value="FAD/NAD-bd_sf"/>
</dbReference>
<accession>A0A5J5HEG9</accession>
<dbReference type="AlphaFoldDB" id="A0A5J5HEG9"/>
<dbReference type="SUPFAM" id="SSF51905">
    <property type="entry name" value="FAD/NAD(P)-binding domain"/>
    <property type="match status" value="1"/>
</dbReference>
<dbReference type="RefSeq" id="WP_150441836.1">
    <property type="nucleotide sequence ID" value="NZ_VYKL01000034.1"/>
</dbReference>
<protein>
    <submittedName>
        <fullName evidence="2">FAD-dependent oxidoreductase</fullName>
    </submittedName>
</protein>
<proteinExistence type="predicted"/>
<dbReference type="PRINTS" id="PR00419">
    <property type="entry name" value="ADXRDTASE"/>
</dbReference>
<dbReference type="PANTHER" id="PTHR42923">
    <property type="entry name" value="PROTOPORPHYRINOGEN OXIDASE"/>
    <property type="match status" value="1"/>
</dbReference>
<dbReference type="GO" id="GO:0016491">
    <property type="term" value="F:oxidoreductase activity"/>
    <property type="evidence" value="ECO:0007669"/>
    <property type="project" value="InterPro"/>
</dbReference>
<reference evidence="2 3" key="1">
    <citation type="submission" date="2019-09" db="EMBL/GenBank/DDBJ databases">
        <title>Whole genome sequences of isolates from the Mars Exploration Rovers.</title>
        <authorList>
            <person name="Seuylemezian A."/>
            <person name="Vaishampayan P."/>
        </authorList>
    </citation>
    <scope>NUCLEOTIDE SEQUENCE [LARGE SCALE GENOMIC DNA]</scope>
    <source>
        <strain evidence="2 3">MER_TA_151</strain>
    </source>
</reference>
<dbReference type="EMBL" id="VYKL01000034">
    <property type="protein sequence ID" value="KAA9018348.1"/>
    <property type="molecule type" value="Genomic_DNA"/>
</dbReference>
<dbReference type="OrthoDB" id="9814556at2"/>
<evidence type="ECO:0000313" key="3">
    <source>
        <dbReference type="Proteomes" id="UP000326671"/>
    </source>
</evidence>
<comment type="caution">
    <text evidence="2">The sequence shown here is derived from an EMBL/GenBank/DDBJ whole genome shotgun (WGS) entry which is preliminary data.</text>
</comment>
<feature type="domain" description="Amine oxidase" evidence="1">
    <location>
        <begin position="11"/>
        <end position="498"/>
    </location>
</feature>
<keyword evidence="3" id="KW-1185">Reference proteome</keyword>